<gene>
    <name evidence="2" type="ORF">CCGE525_12155</name>
</gene>
<dbReference type="Proteomes" id="UP000282195">
    <property type="component" value="Chromosome"/>
</dbReference>
<keyword evidence="2" id="KW-0449">Lipoprotein</keyword>
<dbReference type="EMBL" id="CP032694">
    <property type="protein sequence ID" value="AYG59465.1"/>
    <property type="molecule type" value="Genomic_DNA"/>
</dbReference>
<dbReference type="AlphaFoldDB" id="A0A387FQ11"/>
<accession>A0A387FQ11</accession>
<proteinExistence type="predicted"/>
<dbReference type="KEGG" id="rjg:CCGE525_12155"/>
<keyword evidence="1" id="KW-0732">Signal</keyword>
<dbReference type="RefSeq" id="WP_120704483.1">
    <property type="nucleotide sequence ID" value="NZ_CP032694.1"/>
</dbReference>
<feature type="chain" id="PRO_5017456708" evidence="1">
    <location>
        <begin position="24"/>
        <end position="53"/>
    </location>
</feature>
<evidence type="ECO:0000256" key="1">
    <source>
        <dbReference type="SAM" id="SignalP"/>
    </source>
</evidence>
<reference evidence="2 3" key="1">
    <citation type="submission" date="2018-10" db="EMBL/GenBank/DDBJ databases">
        <title>Rhizobium etli, R. leguminosarum and a new Rhizobium genospecies from Phaseolus dumosus.</title>
        <authorList>
            <person name="Ramirez-Puebla S.T."/>
            <person name="Rogel-Hernandez M.A."/>
            <person name="Guerrero G."/>
            <person name="Ormeno-Orrillo E."/>
            <person name="Martinez-Romero J.C."/>
            <person name="Negrete-Yankelevich S."/>
            <person name="Martinez-Romero E."/>
        </authorList>
    </citation>
    <scope>NUCLEOTIDE SEQUENCE [LARGE SCALE GENOMIC DNA]</scope>
    <source>
        <strain evidence="2 3">CCGE525</strain>
    </source>
</reference>
<organism evidence="2 3">
    <name type="scientific">Rhizobium jaguaris</name>
    <dbReference type="NCBI Taxonomy" id="1312183"/>
    <lineage>
        <taxon>Bacteria</taxon>
        <taxon>Pseudomonadati</taxon>
        <taxon>Pseudomonadota</taxon>
        <taxon>Alphaproteobacteria</taxon>
        <taxon>Hyphomicrobiales</taxon>
        <taxon>Rhizobiaceae</taxon>
        <taxon>Rhizobium/Agrobacterium group</taxon>
        <taxon>Rhizobium</taxon>
    </lineage>
</organism>
<protein>
    <submittedName>
        <fullName evidence="2">Entericidin A/B family lipoprotein</fullName>
    </submittedName>
</protein>
<evidence type="ECO:0000313" key="2">
    <source>
        <dbReference type="EMBL" id="AYG59465.1"/>
    </source>
</evidence>
<evidence type="ECO:0000313" key="3">
    <source>
        <dbReference type="Proteomes" id="UP000282195"/>
    </source>
</evidence>
<feature type="signal peptide" evidence="1">
    <location>
        <begin position="1"/>
        <end position="23"/>
    </location>
</feature>
<sequence>MSAPTLTKIAAACAMLMVLASCANTIRGMGRDTANAVNATESAGHSVKRAVVN</sequence>
<name>A0A387FQ11_9HYPH</name>
<dbReference type="OrthoDB" id="7916802at2"/>
<keyword evidence="3" id="KW-1185">Reference proteome</keyword>